<keyword evidence="3 6" id="KW-0812">Transmembrane</keyword>
<comment type="caution">
    <text evidence="8">The sequence shown here is derived from an EMBL/GenBank/DDBJ whole genome shotgun (WGS) entry which is preliminary data.</text>
</comment>
<dbReference type="PIRSF" id="PIRSF006060">
    <property type="entry name" value="AA_transporter"/>
    <property type="match status" value="1"/>
</dbReference>
<evidence type="ECO:0000256" key="2">
    <source>
        <dbReference type="ARBA" id="ARBA00022448"/>
    </source>
</evidence>
<protein>
    <submittedName>
        <fullName evidence="8">Amino acid permease</fullName>
    </submittedName>
</protein>
<organism evidence="8 9">
    <name type="scientific">Pseudomonas typographi</name>
    <dbReference type="NCBI Taxonomy" id="2715964"/>
    <lineage>
        <taxon>Bacteria</taxon>
        <taxon>Pseudomonadati</taxon>
        <taxon>Pseudomonadota</taxon>
        <taxon>Gammaproteobacteria</taxon>
        <taxon>Pseudomonadales</taxon>
        <taxon>Pseudomonadaceae</taxon>
        <taxon>Pseudomonas</taxon>
    </lineage>
</organism>
<evidence type="ECO:0000256" key="1">
    <source>
        <dbReference type="ARBA" id="ARBA00004141"/>
    </source>
</evidence>
<feature type="transmembrane region" description="Helical" evidence="6">
    <location>
        <begin position="358"/>
        <end position="381"/>
    </location>
</feature>
<sequence length="460" mass="49067">MHHSEKSHHLATRHVTMISIGGVIGATLFVGSGSVVMHTGPAAIISYLLGGIIIILAMRMLGEMAAVKPAKGSFSTYAKDAFGPWAGFTIGWLYWAVWAITIAYEVSLLGYMVHQWIPQLSIGLAAFLILASMTWVNIASVRNFGNFEYVLSLIKVVAIVAFLLVGASLLLGLIKPATGAVGWSNWSAPGSFFPKGYGAVFASLVLVIFSTGGSEVAAIAASESEHPQKNVLKAINSTVSRVILFYVGSVFVIITVIPWDNSALLKAPFVSVFQIAGIDWAGAAMQAVIFIAILSVTNSGIYTAARMLTALAEQNNAPSYCKKYGSRGTPTHSIVATVAIAFLLTLVNTSAFVDLFTFLANCTGGILILVYIFIAASHVVIRKRNGEGSLAVKMWLFPGLSYVFIALCIALYISQAFIDSLSVQFYCTTGFLIFVLAGWGVKKSLSKKYGQVAETANTGI</sequence>
<dbReference type="Gene3D" id="1.20.1740.10">
    <property type="entry name" value="Amino acid/polyamine transporter I"/>
    <property type="match status" value="1"/>
</dbReference>
<dbReference type="InterPro" id="IPR004841">
    <property type="entry name" value="AA-permease/SLC12A_dom"/>
</dbReference>
<gene>
    <name evidence="8" type="ORF">HAQ05_11320</name>
</gene>
<keyword evidence="2" id="KW-0813">Transport</keyword>
<feature type="transmembrane region" description="Helical" evidence="6">
    <location>
        <begin position="150"/>
        <end position="177"/>
    </location>
</feature>
<dbReference type="EMBL" id="JAAOCA010000012">
    <property type="protein sequence ID" value="MBD1599290.1"/>
    <property type="molecule type" value="Genomic_DNA"/>
</dbReference>
<proteinExistence type="predicted"/>
<evidence type="ECO:0000313" key="9">
    <source>
        <dbReference type="Proteomes" id="UP000805841"/>
    </source>
</evidence>
<feature type="domain" description="Amino acid permease/ SLC12A" evidence="7">
    <location>
        <begin position="14"/>
        <end position="443"/>
    </location>
</feature>
<feature type="transmembrane region" description="Helical" evidence="6">
    <location>
        <begin position="42"/>
        <end position="61"/>
    </location>
</feature>
<feature type="transmembrane region" description="Helical" evidence="6">
    <location>
        <begin position="82"/>
        <end position="104"/>
    </location>
</feature>
<reference evidence="8 9" key="1">
    <citation type="journal article" date="2020" name="Insects">
        <title>Bacteria Belonging to Pseudomonas typographi sp. nov. from the Bark Beetle Ips typographus Have Genomic Potential to Aid in the Host Ecology.</title>
        <authorList>
            <person name="Peral-Aranega E."/>
            <person name="Saati-Santamaria Z."/>
            <person name="Kolarik M."/>
            <person name="Rivas R."/>
            <person name="Garcia-Fraile P."/>
        </authorList>
    </citation>
    <scope>NUCLEOTIDE SEQUENCE [LARGE SCALE GENOMIC DNA]</scope>
    <source>
        <strain evidence="8 9">CA3A</strain>
    </source>
</reference>
<feature type="transmembrane region" description="Helical" evidence="6">
    <location>
        <begin position="332"/>
        <end position="352"/>
    </location>
</feature>
<accession>A0ABR7Z1E6</accession>
<keyword evidence="9" id="KW-1185">Reference proteome</keyword>
<feature type="transmembrane region" description="Helical" evidence="6">
    <location>
        <begin position="393"/>
        <end position="417"/>
    </location>
</feature>
<evidence type="ECO:0000313" key="8">
    <source>
        <dbReference type="EMBL" id="MBD1599290.1"/>
    </source>
</evidence>
<evidence type="ECO:0000256" key="5">
    <source>
        <dbReference type="ARBA" id="ARBA00023136"/>
    </source>
</evidence>
<feature type="transmembrane region" description="Helical" evidence="6">
    <location>
        <begin position="242"/>
        <end position="259"/>
    </location>
</feature>
<dbReference type="PANTHER" id="PTHR43495">
    <property type="entry name" value="GABA PERMEASE"/>
    <property type="match status" value="1"/>
</dbReference>
<feature type="transmembrane region" description="Helical" evidence="6">
    <location>
        <begin position="271"/>
        <end position="297"/>
    </location>
</feature>
<name>A0ABR7Z1E6_9PSED</name>
<evidence type="ECO:0000256" key="3">
    <source>
        <dbReference type="ARBA" id="ARBA00022692"/>
    </source>
</evidence>
<keyword evidence="4 6" id="KW-1133">Transmembrane helix</keyword>
<keyword evidence="5 6" id="KW-0472">Membrane</keyword>
<evidence type="ECO:0000259" key="7">
    <source>
        <dbReference type="Pfam" id="PF00324"/>
    </source>
</evidence>
<feature type="transmembrane region" description="Helical" evidence="6">
    <location>
        <begin position="116"/>
        <end position="138"/>
    </location>
</feature>
<feature type="transmembrane region" description="Helical" evidence="6">
    <location>
        <begin position="15"/>
        <end position="36"/>
    </location>
</feature>
<evidence type="ECO:0000256" key="6">
    <source>
        <dbReference type="SAM" id="Phobius"/>
    </source>
</evidence>
<feature type="transmembrane region" description="Helical" evidence="6">
    <location>
        <begin position="197"/>
        <end position="221"/>
    </location>
</feature>
<dbReference type="Pfam" id="PF00324">
    <property type="entry name" value="AA_permease"/>
    <property type="match status" value="1"/>
</dbReference>
<evidence type="ECO:0000256" key="4">
    <source>
        <dbReference type="ARBA" id="ARBA00022989"/>
    </source>
</evidence>
<comment type="subcellular location">
    <subcellularLocation>
        <location evidence="1">Membrane</location>
        <topology evidence="1">Multi-pass membrane protein</topology>
    </subcellularLocation>
</comment>
<dbReference type="Proteomes" id="UP000805841">
    <property type="component" value="Unassembled WGS sequence"/>
</dbReference>
<dbReference type="PANTHER" id="PTHR43495:SF5">
    <property type="entry name" value="GAMMA-AMINOBUTYRIC ACID PERMEASE"/>
    <property type="match status" value="1"/>
</dbReference>
<dbReference type="RefSeq" id="WP_190420463.1">
    <property type="nucleotide sequence ID" value="NZ_JAAOCA010000012.1"/>
</dbReference>
<feature type="transmembrane region" description="Helical" evidence="6">
    <location>
        <begin position="423"/>
        <end position="441"/>
    </location>
</feature>